<evidence type="ECO:0000313" key="2">
    <source>
        <dbReference type="EMBL" id="SKC78763.1"/>
    </source>
</evidence>
<protein>
    <submittedName>
        <fullName evidence="2">Flp pilus assembly protein TadB</fullName>
    </submittedName>
</protein>
<keyword evidence="3" id="KW-1185">Reference proteome</keyword>
<accession>A0A1T5LS29</accession>
<feature type="transmembrane region" description="Helical" evidence="1">
    <location>
        <begin position="95"/>
        <end position="112"/>
    </location>
</feature>
<evidence type="ECO:0000256" key="1">
    <source>
        <dbReference type="SAM" id="Phobius"/>
    </source>
</evidence>
<dbReference type="OrthoDB" id="1950516at2"/>
<gene>
    <name evidence="2" type="ORF">SAMN02194393_03208</name>
</gene>
<feature type="transmembrane region" description="Helical" evidence="1">
    <location>
        <begin position="288"/>
        <end position="314"/>
    </location>
</feature>
<name>A0A1T5LS29_9FIRM</name>
<feature type="transmembrane region" description="Helical" evidence="1">
    <location>
        <begin position="118"/>
        <end position="134"/>
    </location>
</feature>
<keyword evidence="1" id="KW-0812">Transmembrane</keyword>
<feature type="transmembrane region" description="Helical" evidence="1">
    <location>
        <begin position="6"/>
        <end position="27"/>
    </location>
</feature>
<organism evidence="2 3">
    <name type="scientific">Maledivibacter halophilus</name>
    <dbReference type="NCBI Taxonomy" id="36842"/>
    <lineage>
        <taxon>Bacteria</taxon>
        <taxon>Bacillati</taxon>
        <taxon>Bacillota</taxon>
        <taxon>Clostridia</taxon>
        <taxon>Peptostreptococcales</taxon>
        <taxon>Caminicellaceae</taxon>
        <taxon>Maledivibacter</taxon>
    </lineage>
</organism>
<proteinExistence type="predicted"/>
<dbReference type="STRING" id="36842.SAMN02194393_03208"/>
<dbReference type="EMBL" id="FUZT01000008">
    <property type="protein sequence ID" value="SKC78763.1"/>
    <property type="molecule type" value="Genomic_DNA"/>
</dbReference>
<dbReference type="RefSeq" id="WP_079492965.1">
    <property type="nucleotide sequence ID" value="NZ_FUZT01000008.1"/>
</dbReference>
<evidence type="ECO:0000313" key="3">
    <source>
        <dbReference type="Proteomes" id="UP000190285"/>
    </source>
</evidence>
<keyword evidence="1" id="KW-0472">Membrane</keyword>
<reference evidence="2 3" key="1">
    <citation type="submission" date="2017-02" db="EMBL/GenBank/DDBJ databases">
        <authorList>
            <person name="Peterson S.W."/>
        </authorList>
    </citation>
    <scope>NUCLEOTIDE SEQUENCE [LARGE SCALE GENOMIC DNA]</scope>
    <source>
        <strain evidence="2 3">M1</strain>
    </source>
</reference>
<sequence length="325" mass="37885">MESTLVYILIVILSTFIGIFTLLYSTFGGSRYGDFKGFSIRGKKHKQKIENYEKILKENRRKEILKLKPSLKERLEKKIKNTIELSEINMTLDKFIFYTLIASAPGLAFGIILRNPFLIIIFSALSGAIPFFYIQERAKKKFKVIEENLPASLGNIIAQFMSEEDFVIAVEKKLDQLPDPLDKYFTSFVNEVQVLNISVVEALENLKERVDNYYFKEFIDLAIQTEVQGEKLKYTMLTIPEDLRDIQQVQGEFDLIRKKYVRNFIATLIFFPLNLLILRVGYKRYYELLVYTIQGKIGLAFLVLILVGCVYFLYKYNKSIKVEID</sequence>
<keyword evidence="1" id="KW-1133">Transmembrane helix</keyword>
<dbReference type="Proteomes" id="UP000190285">
    <property type="component" value="Unassembled WGS sequence"/>
</dbReference>
<feature type="transmembrane region" description="Helical" evidence="1">
    <location>
        <begin position="264"/>
        <end position="282"/>
    </location>
</feature>
<dbReference type="AlphaFoldDB" id="A0A1T5LS29"/>